<evidence type="ECO:0000313" key="11">
    <source>
        <dbReference type="EMBL" id="STX32273.1"/>
    </source>
</evidence>
<dbReference type="OrthoDB" id="9782004at2"/>
<proteinExistence type="inferred from homology"/>
<evidence type="ECO:0000256" key="8">
    <source>
        <dbReference type="RuleBase" id="RU363032"/>
    </source>
</evidence>
<protein>
    <submittedName>
        <fullName evidence="10">Spermidine/putrescine ABC transporter permease PotC</fullName>
    </submittedName>
    <submittedName>
        <fullName evidence="11">Spermidine/putrescine transport system permease protein</fullName>
    </submittedName>
</protein>
<dbReference type="GO" id="GO:0055085">
    <property type="term" value="P:transmembrane transport"/>
    <property type="evidence" value="ECO:0007669"/>
    <property type="project" value="InterPro"/>
</dbReference>
<dbReference type="Proteomes" id="UP000255066">
    <property type="component" value="Unassembled WGS sequence"/>
</dbReference>
<evidence type="ECO:0000256" key="1">
    <source>
        <dbReference type="ARBA" id="ARBA00004651"/>
    </source>
</evidence>
<dbReference type="CDD" id="cd06261">
    <property type="entry name" value="TM_PBP2"/>
    <property type="match status" value="1"/>
</dbReference>
<reference evidence="10 12" key="1">
    <citation type="submission" date="2015-11" db="EMBL/GenBank/DDBJ databases">
        <title>Genomic analysis of 38 Legionella species identifies large and diverse effector repertoires.</title>
        <authorList>
            <person name="Burstein D."/>
            <person name="Amaro F."/>
            <person name="Zusman T."/>
            <person name="Lifshitz Z."/>
            <person name="Cohen O."/>
            <person name="Gilbert J.A."/>
            <person name="Pupko T."/>
            <person name="Shuman H.A."/>
            <person name="Segal G."/>
        </authorList>
    </citation>
    <scope>NUCLEOTIDE SEQUENCE [LARGE SCALE GENOMIC DNA]</scope>
    <source>
        <strain evidence="10 12">CDC#1407-AL-14</strain>
    </source>
</reference>
<dbReference type="EMBL" id="LNXT01000001">
    <property type="protein sequence ID" value="KTC76103.1"/>
    <property type="molecule type" value="Genomic_DNA"/>
</dbReference>
<keyword evidence="4" id="KW-1003">Cell membrane</keyword>
<feature type="transmembrane region" description="Helical" evidence="8">
    <location>
        <begin position="63"/>
        <end position="87"/>
    </location>
</feature>
<dbReference type="PANTHER" id="PTHR43848:SF2">
    <property type="entry name" value="PUTRESCINE TRANSPORT SYSTEM PERMEASE PROTEIN POTI"/>
    <property type="match status" value="1"/>
</dbReference>
<dbReference type="InterPro" id="IPR035906">
    <property type="entry name" value="MetI-like_sf"/>
</dbReference>
<keyword evidence="6 8" id="KW-1133">Transmembrane helix</keyword>
<evidence type="ECO:0000256" key="6">
    <source>
        <dbReference type="ARBA" id="ARBA00022989"/>
    </source>
</evidence>
<dbReference type="GO" id="GO:0005886">
    <property type="term" value="C:plasma membrane"/>
    <property type="evidence" value="ECO:0007669"/>
    <property type="project" value="UniProtKB-SubCell"/>
</dbReference>
<feature type="domain" description="ABC transmembrane type-1" evidence="9">
    <location>
        <begin position="59"/>
        <end position="250"/>
    </location>
</feature>
<evidence type="ECO:0000313" key="10">
    <source>
        <dbReference type="EMBL" id="KTC76103.1"/>
    </source>
</evidence>
<dbReference type="InterPro" id="IPR000515">
    <property type="entry name" value="MetI-like"/>
</dbReference>
<evidence type="ECO:0000259" key="9">
    <source>
        <dbReference type="PROSITE" id="PS50928"/>
    </source>
</evidence>
<dbReference type="Pfam" id="PF00528">
    <property type="entry name" value="BPD_transp_1"/>
    <property type="match status" value="1"/>
</dbReference>
<evidence type="ECO:0000256" key="7">
    <source>
        <dbReference type="ARBA" id="ARBA00023136"/>
    </source>
</evidence>
<evidence type="ECO:0000313" key="13">
    <source>
        <dbReference type="Proteomes" id="UP000255066"/>
    </source>
</evidence>
<feature type="transmembrane region" description="Helical" evidence="8">
    <location>
        <begin position="175"/>
        <end position="196"/>
    </location>
</feature>
<evidence type="ECO:0000256" key="3">
    <source>
        <dbReference type="ARBA" id="ARBA00022448"/>
    </source>
</evidence>
<evidence type="ECO:0000313" key="12">
    <source>
        <dbReference type="Proteomes" id="UP000054735"/>
    </source>
</evidence>
<organism evidence="11 13">
    <name type="scientific">Legionella birminghamensis</name>
    <dbReference type="NCBI Taxonomy" id="28083"/>
    <lineage>
        <taxon>Bacteria</taxon>
        <taxon>Pseudomonadati</taxon>
        <taxon>Pseudomonadota</taxon>
        <taxon>Gammaproteobacteria</taxon>
        <taxon>Legionellales</taxon>
        <taxon>Legionellaceae</taxon>
        <taxon>Legionella</taxon>
    </lineage>
</organism>
<comment type="subcellular location">
    <subcellularLocation>
        <location evidence="1 8">Cell membrane</location>
        <topology evidence="1 8">Multi-pass membrane protein</topology>
    </subcellularLocation>
</comment>
<feature type="transmembrane region" description="Helical" evidence="8">
    <location>
        <begin position="94"/>
        <end position="120"/>
    </location>
</feature>
<evidence type="ECO:0000256" key="4">
    <source>
        <dbReference type="ARBA" id="ARBA00022475"/>
    </source>
</evidence>
<dbReference type="PROSITE" id="PS50928">
    <property type="entry name" value="ABC_TM1"/>
    <property type="match status" value="1"/>
</dbReference>
<comment type="similarity">
    <text evidence="2">Belongs to the binding-protein-dependent transport system permease family. CysTW subfamily.</text>
</comment>
<dbReference type="AlphaFoldDB" id="A0A378IB58"/>
<keyword evidence="3 8" id="KW-0813">Transport</keyword>
<dbReference type="SUPFAM" id="SSF161098">
    <property type="entry name" value="MetI-like"/>
    <property type="match status" value="1"/>
</dbReference>
<keyword evidence="7 8" id="KW-0472">Membrane</keyword>
<feature type="transmembrane region" description="Helical" evidence="8">
    <location>
        <begin position="7"/>
        <end position="29"/>
    </location>
</feature>
<name>A0A378IB58_9GAMM</name>
<dbReference type="EMBL" id="UGNW01000001">
    <property type="protein sequence ID" value="STX32273.1"/>
    <property type="molecule type" value="Genomic_DNA"/>
</dbReference>
<dbReference type="Proteomes" id="UP000054735">
    <property type="component" value="Unassembled WGS sequence"/>
</dbReference>
<dbReference type="Gene3D" id="1.10.3720.10">
    <property type="entry name" value="MetI-like"/>
    <property type="match status" value="1"/>
</dbReference>
<dbReference type="InterPro" id="IPR051789">
    <property type="entry name" value="Bact_Polyamine_Transport"/>
</dbReference>
<dbReference type="RefSeq" id="WP_058522288.1">
    <property type="nucleotide sequence ID" value="NZ_CAAAHV010000034.1"/>
</dbReference>
<evidence type="ECO:0000256" key="2">
    <source>
        <dbReference type="ARBA" id="ARBA00007069"/>
    </source>
</evidence>
<dbReference type="PANTHER" id="PTHR43848">
    <property type="entry name" value="PUTRESCINE TRANSPORT SYSTEM PERMEASE PROTEIN POTI"/>
    <property type="match status" value="1"/>
</dbReference>
<feature type="transmembrane region" description="Helical" evidence="8">
    <location>
        <begin position="229"/>
        <end position="250"/>
    </location>
</feature>
<evidence type="ECO:0000256" key="5">
    <source>
        <dbReference type="ARBA" id="ARBA00022692"/>
    </source>
</evidence>
<gene>
    <name evidence="11" type="primary">potC</name>
    <name evidence="10" type="ORF">Lbir_0172</name>
    <name evidence="11" type="ORF">NCTC12437_02054</name>
</gene>
<dbReference type="STRING" id="28083.Lbir_0172"/>
<reference evidence="11 13" key="2">
    <citation type="submission" date="2018-06" db="EMBL/GenBank/DDBJ databases">
        <authorList>
            <consortium name="Pathogen Informatics"/>
            <person name="Doyle S."/>
        </authorList>
    </citation>
    <scope>NUCLEOTIDE SEQUENCE [LARGE SCALE GENOMIC DNA]</scope>
    <source>
        <strain evidence="11 13">NCTC12437</strain>
    </source>
</reference>
<feature type="transmembrane region" description="Helical" evidence="8">
    <location>
        <begin position="126"/>
        <end position="146"/>
    </location>
</feature>
<keyword evidence="12" id="KW-1185">Reference proteome</keyword>
<keyword evidence="5 8" id="KW-0812">Transmembrane</keyword>
<accession>A0A378IB58</accession>
<sequence length="255" mass="28639">MKNIAKRFFLFFVYTLLYFPILILVLYSVNNAKFSLQWHGFSLKWYIELFHDRGLWSAFSNSLILGISSALIATVIGLLTSVHLFLFKTRHRQVLAVMLLLLIIIPDLVLGVSLLLFFNITGLPLGFFSLLIAHITFCLPFVILTINARINTLNPNIYFSALDLGASRSTALRKILLPLLWPAVLSAFLLCFTLSLDDVIISYFVAGPDFNILPLTIYSLVRAGVTPELNALCSITFGLSMILVIISHLLSRRSL</sequence>